<dbReference type="PANTHER" id="PTHR35848">
    <property type="entry name" value="OXALATE-BINDING PROTEIN"/>
    <property type="match status" value="1"/>
</dbReference>
<keyword evidence="4" id="KW-1185">Reference proteome</keyword>
<proteinExistence type="predicted"/>
<dbReference type="EMBL" id="CP117811">
    <property type="protein sequence ID" value="WDE96758.1"/>
    <property type="molecule type" value="Genomic_DNA"/>
</dbReference>
<dbReference type="InterPro" id="IPR013096">
    <property type="entry name" value="Cupin_2"/>
</dbReference>
<dbReference type="PANTHER" id="PTHR35848:SF6">
    <property type="entry name" value="CUPIN TYPE-2 DOMAIN-CONTAINING PROTEIN"/>
    <property type="match status" value="1"/>
</dbReference>
<sequence length="111" mass="12671">MKISDFNNLEKENVSHNEEVKRQRFLHDGDLPGLTNFSRAFFEAGMQVESHLHKDMNEVFYVLQGRGEIMVDLKSYKLSPGVSVVVEAGERHQILAETSLELLYFGLESKA</sequence>
<dbReference type="InterPro" id="IPR051610">
    <property type="entry name" value="GPI/OXD"/>
</dbReference>
<accession>A0ABY7VU09</accession>
<dbReference type="InterPro" id="IPR014710">
    <property type="entry name" value="RmlC-like_jellyroll"/>
</dbReference>
<dbReference type="SUPFAM" id="SSF51182">
    <property type="entry name" value="RmlC-like cupins"/>
    <property type="match status" value="1"/>
</dbReference>
<evidence type="ECO:0000313" key="3">
    <source>
        <dbReference type="EMBL" id="WDE96758.1"/>
    </source>
</evidence>
<reference evidence="3 4" key="1">
    <citation type="submission" date="2023-02" db="EMBL/GenBank/DDBJ databases">
        <title>Genome sequence of Lentisphaera profundi SAORIC-696.</title>
        <authorList>
            <person name="Kim e."/>
            <person name="Cho J.-C."/>
            <person name="Choi A."/>
            <person name="Kang I."/>
        </authorList>
    </citation>
    <scope>NUCLEOTIDE SEQUENCE [LARGE SCALE GENOMIC DNA]</scope>
    <source>
        <strain evidence="3 4">SAORIC-696</strain>
    </source>
</reference>
<keyword evidence="1" id="KW-0479">Metal-binding</keyword>
<dbReference type="RefSeq" id="WP_274150823.1">
    <property type="nucleotide sequence ID" value="NZ_CP117811.1"/>
</dbReference>
<evidence type="ECO:0000259" key="2">
    <source>
        <dbReference type="Pfam" id="PF07883"/>
    </source>
</evidence>
<dbReference type="Pfam" id="PF07883">
    <property type="entry name" value="Cupin_2"/>
    <property type="match status" value="1"/>
</dbReference>
<organism evidence="3 4">
    <name type="scientific">Lentisphaera profundi</name>
    <dbReference type="NCBI Taxonomy" id="1658616"/>
    <lineage>
        <taxon>Bacteria</taxon>
        <taxon>Pseudomonadati</taxon>
        <taxon>Lentisphaerota</taxon>
        <taxon>Lentisphaeria</taxon>
        <taxon>Lentisphaerales</taxon>
        <taxon>Lentisphaeraceae</taxon>
        <taxon>Lentisphaera</taxon>
    </lineage>
</organism>
<dbReference type="Gene3D" id="2.60.120.10">
    <property type="entry name" value="Jelly Rolls"/>
    <property type="match status" value="1"/>
</dbReference>
<protein>
    <submittedName>
        <fullName evidence="3">Cupin domain-containing protein</fullName>
    </submittedName>
</protein>
<evidence type="ECO:0000313" key="4">
    <source>
        <dbReference type="Proteomes" id="UP001214250"/>
    </source>
</evidence>
<name>A0ABY7VU09_9BACT</name>
<dbReference type="InterPro" id="IPR011051">
    <property type="entry name" value="RmlC_Cupin_sf"/>
</dbReference>
<feature type="domain" description="Cupin type-2" evidence="2">
    <location>
        <begin position="43"/>
        <end position="99"/>
    </location>
</feature>
<gene>
    <name evidence="3" type="ORF">PQO03_02135</name>
</gene>
<evidence type="ECO:0000256" key="1">
    <source>
        <dbReference type="ARBA" id="ARBA00022723"/>
    </source>
</evidence>
<dbReference type="Proteomes" id="UP001214250">
    <property type="component" value="Chromosome 1"/>
</dbReference>